<dbReference type="Pfam" id="PF00497">
    <property type="entry name" value="SBP_bac_3"/>
    <property type="match status" value="1"/>
</dbReference>
<dbReference type="RefSeq" id="WP_119828915.1">
    <property type="nucleotide sequence ID" value="NZ_QYUL01000001.1"/>
</dbReference>
<proteinExistence type="predicted"/>
<evidence type="ECO:0000256" key="1">
    <source>
        <dbReference type="SAM" id="SignalP"/>
    </source>
</evidence>
<reference evidence="3 4" key="1">
    <citation type="submission" date="2018-09" db="EMBL/GenBank/DDBJ databases">
        <authorList>
            <person name="Zhu H."/>
        </authorList>
    </citation>
    <scope>NUCLEOTIDE SEQUENCE [LARGE SCALE GENOMIC DNA]</scope>
    <source>
        <strain evidence="3 4">K2W22B-5</strain>
    </source>
</reference>
<dbReference type="SUPFAM" id="SSF53850">
    <property type="entry name" value="Periplasmic binding protein-like II"/>
    <property type="match status" value="1"/>
</dbReference>
<protein>
    <recommendedName>
        <fullName evidence="2">Solute-binding protein family 3/N-terminal domain-containing protein</fullName>
    </recommendedName>
</protein>
<gene>
    <name evidence="3" type="ORF">D3877_00820</name>
</gene>
<feature type="signal peptide" evidence="1">
    <location>
        <begin position="1"/>
        <end position="23"/>
    </location>
</feature>
<sequence length="242" mass="26489">MAKNTLIAIAALASAAIAATAKAETLKIYSVEAPPMTMEAPTERGFVADITIEALKRAGYEAEMIFIPWRRGQQEVAEGENLLIIPFARSAAREAQYTWIAPIFAMERSFATLGKPVDSFDQAKAELKNILVGQGTAQEDLLKSKGFPPSQMQIVRVGQNETDLLGMERADAWFNGTPETLWKWKKSGRTEKLTIGKGVASNDVYIGCSLKCSPEIVGKLQTAVKSMVEDGSVQRLTDKYLK</sequence>
<name>A0A418VZU5_9PROT</name>
<comment type="caution">
    <text evidence="3">The sequence shown here is derived from an EMBL/GenBank/DDBJ whole genome shotgun (WGS) entry which is preliminary data.</text>
</comment>
<dbReference type="PANTHER" id="PTHR38834">
    <property type="entry name" value="PERIPLASMIC SUBSTRATE BINDING PROTEIN FAMILY 3"/>
    <property type="match status" value="1"/>
</dbReference>
<dbReference type="PANTHER" id="PTHR38834:SF3">
    <property type="entry name" value="SOLUTE-BINDING PROTEIN FAMILY 3_N-TERMINAL DOMAIN-CONTAINING PROTEIN"/>
    <property type="match status" value="1"/>
</dbReference>
<accession>A0A418VZU5</accession>
<organism evidence="3 4">
    <name type="scientific">Azospirillum cavernae</name>
    <dbReference type="NCBI Taxonomy" id="2320860"/>
    <lineage>
        <taxon>Bacteria</taxon>
        <taxon>Pseudomonadati</taxon>
        <taxon>Pseudomonadota</taxon>
        <taxon>Alphaproteobacteria</taxon>
        <taxon>Rhodospirillales</taxon>
        <taxon>Azospirillaceae</taxon>
        <taxon>Azospirillum</taxon>
    </lineage>
</organism>
<feature type="domain" description="Solute-binding protein family 3/N-terminal" evidence="2">
    <location>
        <begin position="32"/>
        <end position="241"/>
    </location>
</feature>
<keyword evidence="4" id="KW-1185">Reference proteome</keyword>
<evidence type="ECO:0000313" key="3">
    <source>
        <dbReference type="EMBL" id="RJF83273.1"/>
    </source>
</evidence>
<evidence type="ECO:0000313" key="4">
    <source>
        <dbReference type="Proteomes" id="UP000283458"/>
    </source>
</evidence>
<dbReference type="InterPro" id="IPR001638">
    <property type="entry name" value="Solute-binding_3/MltF_N"/>
</dbReference>
<keyword evidence="1" id="KW-0732">Signal</keyword>
<evidence type="ECO:0000259" key="2">
    <source>
        <dbReference type="Pfam" id="PF00497"/>
    </source>
</evidence>
<dbReference type="OrthoDB" id="7857781at2"/>
<dbReference type="Gene3D" id="3.40.190.10">
    <property type="entry name" value="Periplasmic binding protein-like II"/>
    <property type="match status" value="2"/>
</dbReference>
<dbReference type="EMBL" id="QYUL01000001">
    <property type="protein sequence ID" value="RJF83273.1"/>
    <property type="molecule type" value="Genomic_DNA"/>
</dbReference>
<dbReference type="AlphaFoldDB" id="A0A418VZU5"/>
<dbReference type="Proteomes" id="UP000283458">
    <property type="component" value="Unassembled WGS sequence"/>
</dbReference>
<feature type="chain" id="PRO_5019110193" description="Solute-binding protein family 3/N-terminal domain-containing protein" evidence="1">
    <location>
        <begin position="24"/>
        <end position="242"/>
    </location>
</feature>